<gene>
    <name evidence="2" type="ORF">CRENBAI_004425</name>
</gene>
<feature type="region of interest" description="Disordered" evidence="1">
    <location>
        <begin position="259"/>
        <end position="295"/>
    </location>
</feature>
<evidence type="ECO:0000313" key="2">
    <source>
        <dbReference type="EMBL" id="KAK5598781.1"/>
    </source>
</evidence>
<feature type="region of interest" description="Disordered" evidence="1">
    <location>
        <begin position="218"/>
        <end position="243"/>
    </location>
</feature>
<feature type="compositionally biased region" description="Low complexity" evidence="1">
    <location>
        <begin position="479"/>
        <end position="499"/>
    </location>
</feature>
<keyword evidence="3" id="KW-1185">Reference proteome</keyword>
<accession>A0AAV9QMU2</accession>
<proteinExistence type="predicted"/>
<feature type="compositionally biased region" description="Basic residues" evidence="1">
    <location>
        <begin position="286"/>
        <end position="295"/>
    </location>
</feature>
<dbReference type="Proteomes" id="UP001311232">
    <property type="component" value="Unassembled WGS sequence"/>
</dbReference>
<protein>
    <submittedName>
        <fullName evidence="2">Uncharacterized protein</fullName>
    </submittedName>
</protein>
<dbReference type="AlphaFoldDB" id="A0AAV9QMU2"/>
<comment type="caution">
    <text evidence="2">The sequence shown here is derived from an EMBL/GenBank/DDBJ whole genome shotgun (WGS) entry which is preliminary data.</text>
</comment>
<organism evidence="2 3">
    <name type="scientific">Crenichthys baileyi</name>
    <name type="common">White River springfish</name>
    <dbReference type="NCBI Taxonomy" id="28760"/>
    <lineage>
        <taxon>Eukaryota</taxon>
        <taxon>Metazoa</taxon>
        <taxon>Chordata</taxon>
        <taxon>Craniata</taxon>
        <taxon>Vertebrata</taxon>
        <taxon>Euteleostomi</taxon>
        <taxon>Actinopterygii</taxon>
        <taxon>Neopterygii</taxon>
        <taxon>Teleostei</taxon>
        <taxon>Neoteleostei</taxon>
        <taxon>Acanthomorphata</taxon>
        <taxon>Ovalentaria</taxon>
        <taxon>Atherinomorphae</taxon>
        <taxon>Cyprinodontiformes</taxon>
        <taxon>Goodeidae</taxon>
        <taxon>Crenichthys</taxon>
    </lineage>
</organism>
<evidence type="ECO:0000256" key="1">
    <source>
        <dbReference type="SAM" id="MobiDB-lite"/>
    </source>
</evidence>
<feature type="region of interest" description="Disordered" evidence="1">
    <location>
        <begin position="341"/>
        <end position="427"/>
    </location>
</feature>
<feature type="region of interest" description="Disordered" evidence="1">
    <location>
        <begin position="474"/>
        <end position="500"/>
    </location>
</feature>
<reference evidence="2 3" key="1">
    <citation type="submission" date="2021-06" db="EMBL/GenBank/DDBJ databases">
        <authorList>
            <person name="Palmer J.M."/>
        </authorList>
    </citation>
    <scope>NUCLEOTIDE SEQUENCE [LARGE SCALE GENOMIC DNA]</scope>
    <source>
        <strain evidence="2 3">MEX-2019</strain>
        <tissue evidence="2">Muscle</tissue>
    </source>
</reference>
<name>A0AAV9QMU2_9TELE</name>
<sequence>MDLADEHQANSVDIFTFLSREAEKRLRWSAGLSVQSAFDGSSPVCQARCTSAHAVFARSSPCSEATPDELEQRLRFYGRQIKSLRTTSLMYSSPDLMKRIRQIERDYETAVRLFYCRPPSPTSSHMSAAVEQPTSGLQSAAVEQPTSGLQSAAAAVEQPTSGLQSAAAAVEQPTSGLQSAAAAVEQPTPRQVYSLLESFRRGPWAGCLHFLNHVPKEPEAGLPPLRRHVPEGPEGGLPPRPGPEHLLGFLWGVLTELRPDAQPDSRPESPQPGMTPDPKSASTSSTRRRGRRKRGALTEFIEGLCDTSASAHATEGLCDASAPAHTTEGLCDASAPAHATEGLGDASAPAHATEGLGDASAPAHTTGGPGDASTPAHANEGPGDASAPAHATEGPGDASAPAHATEGPGDASAPAHATEGNGDASASVHATESFVLILASEPRDEGFEEEAPPDPVSVPEGFKEQFVLLLASEPRDEGSPGASEGSPGSASASEGSPGSQLTMRRLASGLRNSTEFLGDPLLCSVGLLTNLQVPVTGRRGLHAFAANRPGLCVAGPGARLNSAPAGDDLLVARLNSVFVSVRHERRGEHEDERAVLDEQWRG</sequence>
<dbReference type="EMBL" id="JAHHUM010003007">
    <property type="protein sequence ID" value="KAK5598781.1"/>
    <property type="molecule type" value="Genomic_DNA"/>
</dbReference>
<evidence type="ECO:0000313" key="3">
    <source>
        <dbReference type="Proteomes" id="UP001311232"/>
    </source>
</evidence>